<dbReference type="Proteomes" id="UP001234989">
    <property type="component" value="Chromosome 3"/>
</dbReference>
<reference evidence="2" key="1">
    <citation type="submission" date="2023-08" db="EMBL/GenBank/DDBJ databases">
        <title>A de novo genome assembly of Solanum verrucosum Schlechtendal, a Mexican diploid species geographically isolated from the other diploid A-genome species in potato relatives.</title>
        <authorList>
            <person name="Hosaka K."/>
        </authorList>
    </citation>
    <scope>NUCLEOTIDE SEQUENCE</scope>
    <source>
        <tissue evidence="2">Young leaves</tissue>
    </source>
</reference>
<evidence type="ECO:0000313" key="3">
    <source>
        <dbReference type="Proteomes" id="UP001234989"/>
    </source>
</evidence>
<dbReference type="AlphaFoldDB" id="A0AAF0TH96"/>
<protein>
    <submittedName>
        <fullName evidence="2">Uncharacterized protein</fullName>
    </submittedName>
</protein>
<evidence type="ECO:0000256" key="1">
    <source>
        <dbReference type="SAM" id="MobiDB-lite"/>
    </source>
</evidence>
<sequence>MPPHRANVQNANARNGNTIPPVPNHEVSNTEFQNAIQLLAHSVSNQNNQEAVPANINGGSTAARVRDFVRMNPPEFLGSKWKDNRGARADPVTWDCFTGAFLDNVFPSELREAKAQEFMNLEAGLNVIPRIRAEIHLAL</sequence>
<dbReference type="EMBL" id="CP133614">
    <property type="protein sequence ID" value="WMV19326.1"/>
    <property type="molecule type" value="Genomic_DNA"/>
</dbReference>
<gene>
    <name evidence="2" type="ORF">MTR67_012711</name>
</gene>
<keyword evidence="3" id="KW-1185">Reference proteome</keyword>
<accession>A0AAF0TH96</accession>
<name>A0AAF0TH96_SOLVR</name>
<proteinExistence type="predicted"/>
<feature type="region of interest" description="Disordered" evidence="1">
    <location>
        <begin position="1"/>
        <end position="21"/>
    </location>
</feature>
<organism evidence="2 3">
    <name type="scientific">Solanum verrucosum</name>
    <dbReference type="NCBI Taxonomy" id="315347"/>
    <lineage>
        <taxon>Eukaryota</taxon>
        <taxon>Viridiplantae</taxon>
        <taxon>Streptophyta</taxon>
        <taxon>Embryophyta</taxon>
        <taxon>Tracheophyta</taxon>
        <taxon>Spermatophyta</taxon>
        <taxon>Magnoliopsida</taxon>
        <taxon>eudicotyledons</taxon>
        <taxon>Gunneridae</taxon>
        <taxon>Pentapetalae</taxon>
        <taxon>asterids</taxon>
        <taxon>lamiids</taxon>
        <taxon>Solanales</taxon>
        <taxon>Solanaceae</taxon>
        <taxon>Solanoideae</taxon>
        <taxon>Solaneae</taxon>
        <taxon>Solanum</taxon>
    </lineage>
</organism>
<evidence type="ECO:0000313" key="2">
    <source>
        <dbReference type="EMBL" id="WMV19326.1"/>
    </source>
</evidence>
<feature type="compositionally biased region" description="Polar residues" evidence="1">
    <location>
        <begin position="7"/>
        <end position="18"/>
    </location>
</feature>